<evidence type="ECO:0000256" key="1">
    <source>
        <dbReference type="PROSITE-ProRule" id="PRU00076"/>
    </source>
</evidence>
<keyword evidence="5" id="KW-1185">Reference proteome</keyword>
<proteinExistence type="predicted"/>
<accession>A0AAW1UB94</accession>
<dbReference type="EMBL" id="JARQZJ010000044">
    <property type="protein sequence ID" value="KAK9877878.1"/>
    <property type="molecule type" value="Genomic_DNA"/>
</dbReference>
<name>A0AAW1UB94_9CUCU</name>
<gene>
    <name evidence="4" type="ORF">WA026_020104</name>
</gene>
<feature type="domain" description="EGF-like" evidence="3">
    <location>
        <begin position="61"/>
        <end position="100"/>
    </location>
</feature>
<keyword evidence="2" id="KW-0732">Signal</keyword>
<comment type="caution">
    <text evidence="1">Lacks conserved residue(s) required for the propagation of feature annotation.</text>
</comment>
<reference evidence="4 5" key="1">
    <citation type="submission" date="2023-03" db="EMBL/GenBank/DDBJ databases">
        <title>Genome insight into feeding habits of ladybird beetles.</title>
        <authorList>
            <person name="Li H.-S."/>
            <person name="Huang Y.-H."/>
            <person name="Pang H."/>
        </authorList>
    </citation>
    <scope>NUCLEOTIDE SEQUENCE [LARGE SCALE GENOMIC DNA]</scope>
    <source>
        <strain evidence="4">SYSU_2023b</strain>
        <tissue evidence="4">Whole body</tissue>
    </source>
</reference>
<comment type="caution">
    <text evidence="4">The sequence shown here is derived from an EMBL/GenBank/DDBJ whole genome shotgun (WGS) entry which is preliminary data.</text>
</comment>
<evidence type="ECO:0000313" key="5">
    <source>
        <dbReference type="Proteomes" id="UP001431783"/>
    </source>
</evidence>
<keyword evidence="1" id="KW-1015">Disulfide bond</keyword>
<evidence type="ECO:0000259" key="3">
    <source>
        <dbReference type="PROSITE" id="PS50026"/>
    </source>
</evidence>
<dbReference type="SUPFAM" id="SSF57196">
    <property type="entry name" value="EGF/Laminin"/>
    <property type="match status" value="1"/>
</dbReference>
<feature type="signal peptide" evidence="2">
    <location>
        <begin position="1"/>
        <end position="18"/>
    </location>
</feature>
<dbReference type="InterPro" id="IPR000742">
    <property type="entry name" value="EGF"/>
</dbReference>
<dbReference type="Pfam" id="PF00008">
    <property type="entry name" value="EGF"/>
    <property type="match status" value="1"/>
</dbReference>
<feature type="disulfide bond" evidence="1">
    <location>
        <begin position="70"/>
        <end position="87"/>
    </location>
</feature>
<evidence type="ECO:0000313" key="4">
    <source>
        <dbReference type="EMBL" id="KAK9877878.1"/>
    </source>
</evidence>
<feature type="chain" id="PRO_5043374013" description="EGF-like domain-containing protein" evidence="2">
    <location>
        <begin position="19"/>
        <end position="122"/>
    </location>
</feature>
<organism evidence="4 5">
    <name type="scientific">Henosepilachna vigintioctopunctata</name>
    <dbReference type="NCBI Taxonomy" id="420089"/>
    <lineage>
        <taxon>Eukaryota</taxon>
        <taxon>Metazoa</taxon>
        <taxon>Ecdysozoa</taxon>
        <taxon>Arthropoda</taxon>
        <taxon>Hexapoda</taxon>
        <taxon>Insecta</taxon>
        <taxon>Pterygota</taxon>
        <taxon>Neoptera</taxon>
        <taxon>Endopterygota</taxon>
        <taxon>Coleoptera</taxon>
        <taxon>Polyphaga</taxon>
        <taxon>Cucujiformia</taxon>
        <taxon>Coccinelloidea</taxon>
        <taxon>Coccinellidae</taxon>
        <taxon>Epilachninae</taxon>
        <taxon>Epilachnini</taxon>
        <taxon>Henosepilachna</taxon>
    </lineage>
</organism>
<sequence>MWLKVTVLLFIVMEISQSCDMDQTKDGCRIQNGACSCGFGCMSEYRYDTISECNSALRGKKRDSCNPSPCMNKGSCIQISQRPYYICRCDGTGFFGQRCHRACPSQGATAGNGVFPYECIVI</sequence>
<dbReference type="AlphaFoldDB" id="A0AAW1UB94"/>
<evidence type="ECO:0000256" key="2">
    <source>
        <dbReference type="SAM" id="SignalP"/>
    </source>
</evidence>
<protein>
    <recommendedName>
        <fullName evidence="3">EGF-like domain-containing protein</fullName>
    </recommendedName>
</protein>
<keyword evidence="1" id="KW-0245">EGF-like domain</keyword>
<dbReference type="Proteomes" id="UP001431783">
    <property type="component" value="Unassembled WGS sequence"/>
</dbReference>
<dbReference type="Gene3D" id="2.10.25.10">
    <property type="entry name" value="Laminin"/>
    <property type="match status" value="1"/>
</dbReference>
<dbReference type="PROSITE" id="PS50026">
    <property type="entry name" value="EGF_3"/>
    <property type="match status" value="1"/>
</dbReference>